<evidence type="ECO:0000313" key="6">
    <source>
        <dbReference type="Proteomes" id="UP000001950"/>
    </source>
</evidence>
<dbReference type="PANTHER" id="PTHR45987">
    <property type="entry name" value="39S RIBOSOMAL PROTEIN L12"/>
    <property type="match status" value="1"/>
</dbReference>
<dbReference type="GO" id="GO:0003735">
    <property type="term" value="F:structural constituent of ribosome"/>
    <property type="evidence" value="ECO:0007669"/>
    <property type="project" value="InterPro"/>
</dbReference>
<name>Q4UFU5_THEAN</name>
<dbReference type="Gene3D" id="3.30.1390.10">
    <property type="match status" value="1"/>
</dbReference>
<dbReference type="RefSeq" id="XP_951945.1">
    <property type="nucleotide sequence ID" value="XM_946852.1"/>
</dbReference>
<organism evidence="5 6">
    <name type="scientific">Theileria annulata</name>
    <dbReference type="NCBI Taxonomy" id="5874"/>
    <lineage>
        <taxon>Eukaryota</taxon>
        <taxon>Sar</taxon>
        <taxon>Alveolata</taxon>
        <taxon>Apicomplexa</taxon>
        <taxon>Aconoidasida</taxon>
        <taxon>Piroplasmida</taxon>
        <taxon>Theileriidae</taxon>
        <taxon>Theileria</taxon>
    </lineage>
</organism>
<gene>
    <name evidence="5" type="ORF">TA15030</name>
</gene>
<proteinExistence type="predicted"/>
<evidence type="ECO:0000256" key="2">
    <source>
        <dbReference type="ARBA" id="ARBA00023274"/>
    </source>
</evidence>
<evidence type="ECO:0000256" key="1">
    <source>
        <dbReference type="ARBA" id="ARBA00022980"/>
    </source>
</evidence>
<feature type="region of interest" description="Disordered" evidence="3">
    <location>
        <begin position="104"/>
        <end position="135"/>
    </location>
</feature>
<evidence type="ECO:0000256" key="3">
    <source>
        <dbReference type="SAM" id="MobiDB-lite"/>
    </source>
</evidence>
<dbReference type="InterPro" id="IPR013823">
    <property type="entry name" value="Ribosomal_bL12_C"/>
</dbReference>
<dbReference type="OMA" id="ICFFQIC"/>
<keyword evidence="6" id="KW-1185">Reference proteome</keyword>
<dbReference type="CDD" id="cd00387">
    <property type="entry name" value="Ribosomal_L7_L12"/>
    <property type="match status" value="1"/>
</dbReference>
<accession>Q4UFU5</accession>
<feature type="domain" description="Large ribosomal subunit protein bL12 C-terminal" evidence="4">
    <location>
        <begin position="144"/>
        <end position="187"/>
    </location>
</feature>
<dbReference type="AlphaFoldDB" id="Q4UFU5"/>
<dbReference type="PANTHER" id="PTHR45987:SF4">
    <property type="entry name" value="LARGE RIBOSOMAL SUBUNIT PROTEIN BL12M"/>
    <property type="match status" value="1"/>
</dbReference>
<protein>
    <submittedName>
        <fullName evidence="5">Ribosomal protein l7/l12, mitochondrial/apicoplast, putative</fullName>
    </submittedName>
</protein>
<evidence type="ECO:0000313" key="5">
    <source>
        <dbReference type="EMBL" id="CAI74213.1"/>
    </source>
</evidence>
<dbReference type="eggNOG" id="KOG1715">
    <property type="taxonomic scope" value="Eukaryota"/>
</dbReference>
<dbReference type="GO" id="GO:0003729">
    <property type="term" value="F:mRNA binding"/>
    <property type="evidence" value="ECO:0007669"/>
    <property type="project" value="TreeGrafter"/>
</dbReference>
<dbReference type="EMBL" id="CR940348">
    <property type="protein sequence ID" value="CAI74213.1"/>
    <property type="molecule type" value="Genomic_DNA"/>
</dbReference>
<dbReference type="InterPro" id="IPR000206">
    <property type="entry name" value="Ribosomal_bL12"/>
</dbReference>
<dbReference type="KEGG" id="tan:TA15030"/>
<dbReference type="GO" id="GO:1990904">
    <property type="term" value="C:ribonucleoprotein complex"/>
    <property type="evidence" value="ECO:0007669"/>
    <property type="project" value="UniProtKB-KW"/>
</dbReference>
<dbReference type="VEuPathDB" id="PiroplasmaDB:TA15030"/>
<dbReference type="Proteomes" id="UP000001950">
    <property type="component" value="Chromosome 2"/>
</dbReference>
<reference evidence="5 6" key="1">
    <citation type="journal article" date="2005" name="Science">
        <title>Genome of the host-cell transforming parasite Theileria annulata compared with T. parva.</title>
        <authorList>
            <person name="Pain A."/>
            <person name="Renauld H."/>
            <person name="Berriman M."/>
            <person name="Murphy L."/>
            <person name="Yeats C.A."/>
            <person name="Weir W."/>
            <person name="Kerhornou A."/>
            <person name="Aslett M."/>
            <person name="Bishop R."/>
            <person name="Bouchier C."/>
            <person name="Cochet M."/>
            <person name="Coulson R.M.R."/>
            <person name="Cronin A."/>
            <person name="de Villiers E.P."/>
            <person name="Fraser A."/>
            <person name="Fosker N."/>
            <person name="Gardner M."/>
            <person name="Goble A."/>
            <person name="Griffiths-Jones S."/>
            <person name="Harris D.E."/>
            <person name="Katzer F."/>
            <person name="Larke N."/>
            <person name="Lord A."/>
            <person name="Maser P."/>
            <person name="McKellar S."/>
            <person name="Mooney P."/>
            <person name="Morton F."/>
            <person name="Nene V."/>
            <person name="O'Neil S."/>
            <person name="Price C."/>
            <person name="Quail M.A."/>
            <person name="Rabbinowitsch E."/>
            <person name="Rawlings N.D."/>
            <person name="Rutter S."/>
            <person name="Saunders D."/>
            <person name="Seeger K."/>
            <person name="Shah T."/>
            <person name="Squares R."/>
            <person name="Squares S."/>
            <person name="Tivey A."/>
            <person name="Walker A.R."/>
            <person name="Woodward J."/>
            <person name="Dobbelaere D.A.E."/>
            <person name="Langsley G."/>
            <person name="Rajandream M.A."/>
            <person name="McKeever D."/>
            <person name="Shiels B."/>
            <person name="Tait A."/>
            <person name="Barrell B.G."/>
            <person name="Hall N."/>
        </authorList>
    </citation>
    <scope>NUCLEOTIDE SEQUENCE [LARGE SCALE GENOMIC DNA]</scope>
    <source>
        <strain evidence="6">Ankara</strain>
    </source>
</reference>
<dbReference type="STRING" id="5874.Q4UFU5"/>
<dbReference type="InterPro" id="IPR014719">
    <property type="entry name" value="Ribosomal_bL12_C/ClpS-like"/>
</dbReference>
<dbReference type="OrthoDB" id="361544at2759"/>
<keyword evidence="1 5" id="KW-0689">Ribosomal protein</keyword>
<dbReference type="GO" id="GO:0005840">
    <property type="term" value="C:ribosome"/>
    <property type="evidence" value="ECO:0007669"/>
    <property type="project" value="UniProtKB-KW"/>
</dbReference>
<dbReference type="FunCoup" id="Q4UFU5">
    <property type="interactions" value="6"/>
</dbReference>
<keyword evidence="2" id="KW-0687">Ribonucleoprotein</keyword>
<dbReference type="SUPFAM" id="SSF54736">
    <property type="entry name" value="ClpS-like"/>
    <property type="match status" value="1"/>
</dbReference>
<dbReference type="Pfam" id="PF00542">
    <property type="entry name" value="Ribosomal_L12"/>
    <property type="match status" value="1"/>
</dbReference>
<evidence type="ECO:0000259" key="4">
    <source>
        <dbReference type="Pfam" id="PF00542"/>
    </source>
</evidence>
<sequence>MFLNRLLIFKTINNLNRRNFTTFDVFKKLQDSNTDNGKVDEETRKPSLKVIKLVDEILNLTLIEVADLCNLCQDKLSTKNIGNRLPFPHPNSFFQYNGFVGGNMNFTPPPPSPSPTNTSDSTPKEANASPKEEVVKEKAPLKRTIKLVGFDKEKKIDVIKTIRTILNISLRESKELIESYPKVIKKSTFPQLTKLYTIDN</sequence>
<dbReference type="InParanoid" id="Q4UFU5"/>
<dbReference type="GO" id="GO:0006412">
    <property type="term" value="P:translation"/>
    <property type="evidence" value="ECO:0007669"/>
    <property type="project" value="InterPro"/>
</dbReference>
<dbReference type="GeneID" id="3862218"/>